<organism evidence="15 16">
    <name type="scientific">Pelistega suis</name>
    <dbReference type="NCBI Taxonomy" id="1631957"/>
    <lineage>
        <taxon>Bacteria</taxon>
        <taxon>Pseudomonadati</taxon>
        <taxon>Pseudomonadota</taxon>
        <taxon>Betaproteobacteria</taxon>
        <taxon>Burkholderiales</taxon>
        <taxon>Alcaligenaceae</taxon>
        <taxon>Pelistega</taxon>
    </lineage>
</organism>
<comment type="catalytic activity">
    <reaction evidence="10">
        <text>Mg(2+)(in) = Mg(2+)(out)</text>
        <dbReference type="Rhea" id="RHEA:29827"/>
        <dbReference type="ChEBI" id="CHEBI:18420"/>
    </reaction>
</comment>
<evidence type="ECO:0000256" key="14">
    <source>
        <dbReference type="SAM" id="Phobius"/>
    </source>
</evidence>
<dbReference type="GO" id="GO:0050897">
    <property type="term" value="F:cobalt ion binding"/>
    <property type="evidence" value="ECO:0007669"/>
    <property type="project" value="TreeGrafter"/>
</dbReference>
<dbReference type="InterPro" id="IPR045861">
    <property type="entry name" value="CorA_cytoplasmic_dom"/>
</dbReference>
<protein>
    <submittedName>
        <fullName evidence="15">Magnesium and cobalt transport protein CorA</fullName>
    </submittedName>
</protein>
<evidence type="ECO:0000256" key="6">
    <source>
        <dbReference type="ARBA" id="ARBA00022842"/>
    </source>
</evidence>
<dbReference type="FunFam" id="1.20.58.340:FF:000004">
    <property type="entry name" value="Magnesium transport protein CorA"/>
    <property type="match status" value="1"/>
</dbReference>
<dbReference type="Gene3D" id="3.30.460.20">
    <property type="entry name" value="CorA soluble domain-like"/>
    <property type="match status" value="1"/>
</dbReference>
<keyword evidence="12" id="KW-0175">Coiled coil</keyword>
<keyword evidence="7 14" id="KW-1133">Transmembrane helix</keyword>
<dbReference type="SUPFAM" id="SSF143865">
    <property type="entry name" value="CorA soluble domain-like"/>
    <property type="match status" value="1"/>
</dbReference>
<evidence type="ECO:0000256" key="8">
    <source>
        <dbReference type="ARBA" id="ARBA00023065"/>
    </source>
</evidence>
<evidence type="ECO:0000313" key="15">
    <source>
        <dbReference type="EMBL" id="NOL51769.1"/>
    </source>
</evidence>
<feature type="region of interest" description="Disordered" evidence="13">
    <location>
        <begin position="29"/>
        <end position="88"/>
    </location>
</feature>
<evidence type="ECO:0000313" key="16">
    <source>
        <dbReference type="Proteomes" id="UP000537862"/>
    </source>
</evidence>
<evidence type="ECO:0000256" key="7">
    <source>
        <dbReference type="ARBA" id="ARBA00022989"/>
    </source>
</evidence>
<dbReference type="AlphaFoldDB" id="A0A849P252"/>
<evidence type="ECO:0000256" key="9">
    <source>
        <dbReference type="ARBA" id="ARBA00023136"/>
    </source>
</evidence>
<gene>
    <name evidence="15" type="ORF">HKX39_06230</name>
</gene>
<feature type="coiled-coil region" evidence="12">
    <location>
        <begin position="1"/>
        <end position="28"/>
    </location>
</feature>
<proteinExistence type="inferred from homology"/>
<keyword evidence="16" id="KW-1185">Reference proteome</keyword>
<accession>A0A849P252</accession>
<keyword evidence="4" id="KW-1003">Cell membrane</keyword>
<keyword evidence="3" id="KW-0813">Transport</keyword>
<keyword evidence="8" id="KW-0406">Ion transport</keyword>
<feature type="compositionally biased region" description="Basic and acidic residues" evidence="13">
    <location>
        <begin position="66"/>
        <end position="88"/>
    </location>
</feature>
<evidence type="ECO:0000256" key="10">
    <source>
        <dbReference type="ARBA" id="ARBA00034269"/>
    </source>
</evidence>
<dbReference type="InterPro" id="IPR002523">
    <property type="entry name" value="MgTranspt_CorA/ZnTranspt_ZntB"/>
</dbReference>
<reference evidence="15 16" key="1">
    <citation type="submission" date="2020-05" db="EMBL/GenBank/DDBJ databases">
        <authorList>
            <person name="Niu N."/>
        </authorList>
    </citation>
    <scope>NUCLEOTIDE SEQUENCE [LARGE SCALE GENOMIC DNA]</scope>
    <source>
        <strain evidence="15 16">3340-03</strain>
    </source>
</reference>
<evidence type="ECO:0000256" key="4">
    <source>
        <dbReference type="ARBA" id="ARBA00022475"/>
    </source>
</evidence>
<feature type="transmembrane region" description="Helical" evidence="14">
    <location>
        <begin position="387"/>
        <end position="404"/>
    </location>
</feature>
<feature type="compositionally biased region" description="Acidic residues" evidence="13">
    <location>
        <begin position="37"/>
        <end position="58"/>
    </location>
</feature>
<dbReference type="GO" id="GO:0015087">
    <property type="term" value="F:cobalt ion transmembrane transporter activity"/>
    <property type="evidence" value="ECO:0007669"/>
    <property type="project" value="TreeGrafter"/>
</dbReference>
<dbReference type="Proteomes" id="UP000537862">
    <property type="component" value="Unassembled WGS sequence"/>
</dbReference>
<evidence type="ECO:0000256" key="12">
    <source>
        <dbReference type="SAM" id="Coils"/>
    </source>
</evidence>
<dbReference type="Pfam" id="PF01544">
    <property type="entry name" value="CorA"/>
    <property type="match status" value="1"/>
</dbReference>
<comment type="caution">
    <text evidence="15">The sequence shown here is derived from an EMBL/GenBank/DDBJ whole genome shotgun (WGS) entry which is preliminary data.</text>
</comment>
<evidence type="ECO:0000256" key="3">
    <source>
        <dbReference type="ARBA" id="ARBA00022448"/>
    </source>
</evidence>
<dbReference type="CDD" id="cd12830">
    <property type="entry name" value="MtCorA-like"/>
    <property type="match status" value="1"/>
</dbReference>
<dbReference type="PANTHER" id="PTHR46494">
    <property type="entry name" value="CORA FAMILY METAL ION TRANSPORTER (EUROFUNG)"/>
    <property type="match status" value="1"/>
</dbReference>
<dbReference type="GO" id="GO:0000287">
    <property type="term" value="F:magnesium ion binding"/>
    <property type="evidence" value="ECO:0007669"/>
    <property type="project" value="TreeGrafter"/>
</dbReference>
<dbReference type="GO" id="GO:0015095">
    <property type="term" value="F:magnesium ion transmembrane transporter activity"/>
    <property type="evidence" value="ECO:0007669"/>
    <property type="project" value="TreeGrafter"/>
</dbReference>
<feature type="transmembrane region" description="Helical" evidence="14">
    <location>
        <begin position="356"/>
        <end position="375"/>
    </location>
</feature>
<keyword evidence="6" id="KW-0460">Magnesium</keyword>
<comment type="function">
    <text evidence="11">Mediates influx of magnesium ions. Alternates between open and closed states. Activated by low cytoplasmic Mg(2+) levels. Inactive when cytoplasmic Mg(2+) levels are high.</text>
</comment>
<evidence type="ECO:0000256" key="11">
    <source>
        <dbReference type="ARBA" id="ARBA00045497"/>
    </source>
</evidence>
<dbReference type="InterPro" id="IPR045863">
    <property type="entry name" value="CorA_TM1_TM2"/>
</dbReference>
<dbReference type="PANTHER" id="PTHR46494:SF1">
    <property type="entry name" value="CORA FAMILY METAL ION TRANSPORTER (EUROFUNG)"/>
    <property type="match status" value="1"/>
</dbReference>
<comment type="similarity">
    <text evidence="2">Belongs to the CorA metal ion transporter (MIT) (TC 1.A.35) family.</text>
</comment>
<comment type="subcellular location">
    <subcellularLocation>
        <location evidence="1">Cell membrane</location>
        <topology evidence="1">Multi-pass membrane protein</topology>
    </subcellularLocation>
</comment>
<evidence type="ECO:0000256" key="5">
    <source>
        <dbReference type="ARBA" id="ARBA00022692"/>
    </source>
</evidence>
<evidence type="ECO:0000256" key="1">
    <source>
        <dbReference type="ARBA" id="ARBA00004651"/>
    </source>
</evidence>
<dbReference type="EMBL" id="JABGBN010000004">
    <property type="protein sequence ID" value="NOL51769.1"/>
    <property type="molecule type" value="Genomic_DNA"/>
</dbReference>
<sequence length="413" mass="46635">MQEARERIEEAEYELEQAQEQLQQVVEQFTEEHGSEELDSIIDQESEDQANDYADSEELASASISEDSHERDVVVGDGQSVEKKTKSKETSTGLVASVEYVHGKKRESVPLDKLSGYKKDSSRLLWVGLKDPSPEELKKVCKDLSIIDEAAQEILELHRKPKVIDYGNYIQLVAVTITKQNKKLVFGEMQMIFGVGFVLTVRRGGAMTNSSLRERLESCPELIARGSDFVVAEILDVFVDSFSALASRLEVEVNQVEQKMMLRGFRETDIRKLYKQRRDLLRIRTSITPMVEICRKIAVMNSPIIEPDSRAYFTIVSDRIARIDEQIHALHEALAFAFEASLMIGQSHQTDITKKLAAWAAILAVPTAVAGIYGMNFAYMPELQWKFGYPLVLGIMGGVCGFLFHKFKKSAWL</sequence>
<evidence type="ECO:0000256" key="13">
    <source>
        <dbReference type="SAM" id="MobiDB-lite"/>
    </source>
</evidence>
<keyword evidence="9 14" id="KW-0472">Membrane</keyword>
<dbReference type="GO" id="GO:0005886">
    <property type="term" value="C:plasma membrane"/>
    <property type="evidence" value="ECO:0007669"/>
    <property type="project" value="UniProtKB-SubCell"/>
</dbReference>
<dbReference type="SUPFAM" id="SSF144083">
    <property type="entry name" value="Magnesium transport protein CorA, transmembrane region"/>
    <property type="match status" value="1"/>
</dbReference>
<evidence type="ECO:0000256" key="2">
    <source>
        <dbReference type="ARBA" id="ARBA00009765"/>
    </source>
</evidence>
<name>A0A849P252_9BURK</name>
<keyword evidence="5 14" id="KW-0812">Transmembrane</keyword>
<dbReference type="Gene3D" id="1.20.58.340">
    <property type="entry name" value="Magnesium transport protein CorA, transmembrane region"/>
    <property type="match status" value="2"/>
</dbReference>